<organism evidence="5 6">
    <name type="scientific">Methylocaldum szegediense</name>
    <dbReference type="NCBI Taxonomy" id="73780"/>
    <lineage>
        <taxon>Bacteria</taxon>
        <taxon>Pseudomonadati</taxon>
        <taxon>Pseudomonadota</taxon>
        <taxon>Gammaproteobacteria</taxon>
        <taxon>Methylococcales</taxon>
        <taxon>Methylococcaceae</taxon>
        <taxon>Methylocaldum</taxon>
    </lineage>
</organism>
<evidence type="ECO:0000256" key="2">
    <source>
        <dbReference type="ARBA" id="ARBA00022975"/>
    </source>
</evidence>
<dbReference type="InterPro" id="IPR050138">
    <property type="entry name" value="DHOase/Allantoinase_Hydrolase"/>
</dbReference>
<dbReference type="Gene3D" id="3.20.20.140">
    <property type="entry name" value="Metal-dependent hydrolases"/>
    <property type="match status" value="1"/>
</dbReference>
<feature type="domain" description="Amidohydrolase 3" evidence="3">
    <location>
        <begin position="268"/>
        <end position="424"/>
    </location>
</feature>
<dbReference type="InterPro" id="IPR032466">
    <property type="entry name" value="Metal_Hydrolase"/>
</dbReference>
<evidence type="ECO:0000313" key="6">
    <source>
        <dbReference type="Proteomes" id="UP001162030"/>
    </source>
</evidence>
<dbReference type="SUPFAM" id="SSF51556">
    <property type="entry name" value="Metallo-dependent hydrolases"/>
    <property type="match status" value="1"/>
</dbReference>
<dbReference type="InterPro" id="IPR004722">
    <property type="entry name" value="DHOase"/>
</dbReference>
<name>A0ABM9I482_9GAMM</name>
<dbReference type="InterPro" id="IPR024403">
    <property type="entry name" value="DHOase_cat"/>
</dbReference>
<reference evidence="5 6" key="1">
    <citation type="submission" date="2023-03" db="EMBL/GenBank/DDBJ databases">
        <authorList>
            <person name="Pearce D."/>
        </authorList>
    </citation>
    <scope>NUCLEOTIDE SEQUENCE [LARGE SCALE GENOMIC DNA]</scope>
    <source>
        <strain evidence="5">Msz</strain>
    </source>
</reference>
<protein>
    <submittedName>
        <fullName evidence="5">Dihydroorotase-like protein</fullName>
    </submittedName>
</protein>
<dbReference type="RefSeq" id="WP_026611151.1">
    <property type="nucleotide sequence ID" value="NZ_OX458333.1"/>
</dbReference>
<dbReference type="InterPro" id="IPR011059">
    <property type="entry name" value="Metal-dep_hydrolase_composite"/>
</dbReference>
<dbReference type="Proteomes" id="UP001162030">
    <property type="component" value="Chromosome"/>
</dbReference>
<dbReference type="EMBL" id="OX458333">
    <property type="protein sequence ID" value="CAI8881934.1"/>
    <property type="molecule type" value="Genomic_DNA"/>
</dbReference>
<dbReference type="NCBIfam" id="TIGR00857">
    <property type="entry name" value="pyrC_multi"/>
    <property type="match status" value="1"/>
</dbReference>
<sequence>MTDRIVIQGGYVVDPSNGVEGAQDLYLAEGRVVALGTAPDGFTADRTIPAEGYIVCPGFVDLCARLREPGQEHKAGIASESEAAAAGGITSLCCPPDTDPVIDTPAVANLIREKAQHIGKLRVFPIGALTRGLNGKDLSEMSALKRAGCVALSNANSPMANTLVLRRALEYAASHELLIVIRPEDPWLADRGCVHEGPTATRLGLPGIPDAAETVAIAQVLALIEHTETRVHFAQLSSARAVRMIARAREKGAPVSADVAAHQLHLTEMDVDGFNAMCHVRPPLRSLADRDALREALKTGVVTAICSDHQPHEPDAKLDVFPSTEPGMASLETLLPLTLRLVDEEILSLSQAIAALTHGPAAIMGLRAGALSVGSPADICIFDPERIWTVDDSTWRSNGRNTPYWGETVKGRVTCTLLDGQVVFETRPDQP</sequence>
<keyword evidence="1" id="KW-0862">Zinc</keyword>
<evidence type="ECO:0000313" key="5">
    <source>
        <dbReference type="EMBL" id="CAI8881934.1"/>
    </source>
</evidence>
<keyword evidence="2" id="KW-0665">Pyrimidine biosynthesis</keyword>
<dbReference type="NCBIfam" id="NF005791">
    <property type="entry name" value="PRK07627.1"/>
    <property type="match status" value="1"/>
</dbReference>
<evidence type="ECO:0000259" key="4">
    <source>
        <dbReference type="Pfam" id="PF12890"/>
    </source>
</evidence>
<accession>A0ABM9I482</accession>
<dbReference type="PANTHER" id="PTHR43668:SF2">
    <property type="entry name" value="ALLANTOINASE"/>
    <property type="match status" value="1"/>
</dbReference>
<evidence type="ECO:0000256" key="1">
    <source>
        <dbReference type="ARBA" id="ARBA00022833"/>
    </source>
</evidence>
<dbReference type="Gene3D" id="2.30.40.10">
    <property type="entry name" value="Urease, subunit C, domain 1"/>
    <property type="match status" value="1"/>
</dbReference>
<dbReference type="Pfam" id="PF07969">
    <property type="entry name" value="Amidohydro_3"/>
    <property type="match status" value="1"/>
</dbReference>
<feature type="domain" description="Dihydroorotase catalytic" evidence="4">
    <location>
        <begin position="53"/>
        <end position="238"/>
    </location>
</feature>
<keyword evidence="6" id="KW-1185">Reference proteome</keyword>
<dbReference type="SUPFAM" id="SSF51338">
    <property type="entry name" value="Composite domain of metallo-dependent hydrolases"/>
    <property type="match status" value="1"/>
</dbReference>
<evidence type="ECO:0000259" key="3">
    <source>
        <dbReference type="Pfam" id="PF07969"/>
    </source>
</evidence>
<dbReference type="InterPro" id="IPR013108">
    <property type="entry name" value="Amidohydro_3"/>
</dbReference>
<proteinExistence type="predicted"/>
<dbReference type="PANTHER" id="PTHR43668">
    <property type="entry name" value="ALLANTOINASE"/>
    <property type="match status" value="1"/>
</dbReference>
<gene>
    <name evidence="5" type="primary">pyrC</name>
    <name evidence="5" type="ORF">MSZNOR_3074</name>
</gene>
<dbReference type="Pfam" id="PF12890">
    <property type="entry name" value="DHOase"/>
    <property type="match status" value="1"/>
</dbReference>
<dbReference type="CDD" id="cd01317">
    <property type="entry name" value="DHOase_IIa"/>
    <property type="match status" value="1"/>
</dbReference>